<reference evidence="3 4" key="1">
    <citation type="submission" date="2021-02" db="EMBL/GenBank/DDBJ databases">
        <title>Genome assembly of Pseudopithomyces chartarum.</title>
        <authorList>
            <person name="Jauregui R."/>
            <person name="Singh J."/>
            <person name="Voisey C."/>
        </authorList>
    </citation>
    <scope>NUCLEOTIDE SEQUENCE [LARGE SCALE GENOMIC DNA]</scope>
    <source>
        <strain evidence="3 4">AGR01</strain>
    </source>
</reference>
<dbReference type="EMBL" id="WVTA01000002">
    <property type="protein sequence ID" value="KAK3215740.1"/>
    <property type="molecule type" value="Genomic_DNA"/>
</dbReference>
<dbReference type="CDD" id="cd05233">
    <property type="entry name" value="SDR_c"/>
    <property type="match status" value="1"/>
</dbReference>
<comment type="similarity">
    <text evidence="1">Belongs to the short-chain dehydrogenases/reductases (SDR) family.</text>
</comment>
<keyword evidence="4" id="KW-1185">Reference proteome</keyword>
<organism evidence="3 4">
    <name type="scientific">Pseudopithomyces chartarum</name>
    <dbReference type="NCBI Taxonomy" id="1892770"/>
    <lineage>
        <taxon>Eukaryota</taxon>
        <taxon>Fungi</taxon>
        <taxon>Dikarya</taxon>
        <taxon>Ascomycota</taxon>
        <taxon>Pezizomycotina</taxon>
        <taxon>Dothideomycetes</taxon>
        <taxon>Pleosporomycetidae</taxon>
        <taxon>Pleosporales</taxon>
        <taxon>Massarineae</taxon>
        <taxon>Didymosphaeriaceae</taxon>
        <taxon>Pseudopithomyces</taxon>
    </lineage>
</organism>
<comment type="caution">
    <text evidence="3">The sequence shown here is derived from an EMBL/GenBank/DDBJ whole genome shotgun (WGS) entry which is preliminary data.</text>
</comment>
<evidence type="ECO:0000256" key="2">
    <source>
        <dbReference type="ARBA" id="ARBA00023002"/>
    </source>
</evidence>
<dbReference type="PANTHER" id="PTHR43669:SF3">
    <property type="entry name" value="ALCOHOL DEHYDROGENASE, PUTATIVE (AFU_ORTHOLOGUE AFUA_3G03445)-RELATED"/>
    <property type="match status" value="1"/>
</dbReference>
<dbReference type="InterPro" id="IPR002347">
    <property type="entry name" value="SDR_fam"/>
</dbReference>
<evidence type="ECO:0000256" key="1">
    <source>
        <dbReference type="ARBA" id="ARBA00006484"/>
    </source>
</evidence>
<keyword evidence="2" id="KW-0560">Oxidoreductase</keyword>
<sequence length="303" mass="33152">MTTSEATMTNYAWTFTKTFHRTPYPAISPSRPELSQAGRTVLVTGGNAGIGFAIAEAFLQASARKVIITGRREEATKQAAAQLGRKYPNAEAVGLVCDISDPKSVDELWTSLEKEGTTINVLALNAVKVPNAKPLLENGIEAIWKDFDVNVRAQLQMAERLHGQKGKPVTGPRVLINISTFAIHDHKIAGDKPSYGLTKSAAALAMQLIAQDNAPEELQVINLNPGGVLTQNAKDAGFKEDSYQWNSPELPGQFAVWLASPEASFLHGRFVWTEWDIDELKSGPIRKRIDEDPYFLKVGIRGL</sequence>
<accession>A0AAN6M3L2</accession>
<protein>
    <submittedName>
        <fullName evidence="3">Uncharacterized protein</fullName>
    </submittedName>
</protein>
<dbReference type="GO" id="GO:0016491">
    <property type="term" value="F:oxidoreductase activity"/>
    <property type="evidence" value="ECO:0007669"/>
    <property type="project" value="UniProtKB-KW"/>
</dbReference>
<evidence type="ECO:0000313" key="4">
    <source>
        <dbReference type="Proteomes" id="UP001280581"/>
    </source>
</evidence>
<dbReference type="SUPFAM" id="SSF51735">
    <property type="entry name" value="NAD(P)-binding Rossmann-fold domains"/>
    <property type="match status" value="1"/>
</dbReference>
<dbReference type="PRINTS" id="PR00081">
    <property type="entry name" value="GDHRDH"/>
</dbReference>
<dbReference type="AlphaFoldDB" id="A0AAN6M3L2"/>
<dbReference type="PANTHER" id="PTHR43669">
    <property type="entry name" value="5-KETO-D-GLUCONATE 5-REDUCTASE"/>
    <property type="match status" value="1"/>
</dbReference>
<dbReference type="Proteomes" id="UP001280581">
    <property type="component" value="Unassembled WGS sequence"/>
</dbReference>
<name>A0AAN6M3L2_9PLEO</name>
<evidence type="ECO:0000313" key="3">
    <source>
        <dbReference type="EMBL" id="KAK3215740.1"/>
    </source>
</evidence>
<gene>
    <name evidence="3" type="ORF">GRF29_8g908592</name>
</gene>
<proteinExistence type="inferred from homology"/>
<dbReference type="InterPro" id="IPR036291">
    <property type="entry name" value="NAD(P)-bd_dom_sf"/>
</dbReference>
<dbReference type="Gene3D" id="3.40.50.720">
    <property type="entry name" value="NAD(P)-binding Rossmann-like Domain"/>
    <property type="match status" value="1"/>
</dbReference>
<dbReference type="Pfam" id="PF00106">
    <property type="entry name" value="adh_short"/>
    <property type="match status" value="1"/>
</dbReference>